<dbReference type="OrthoDB" id="245697at2759"/>
<accession>A0A8B7ZDD5</accession>
<evidence type="ECO:0000313" key="3">
    <source>
        <dbReference type="Proteomes" id="UP000694845"/>
    </source>
</evidence>
<dbReference type="GO" id="GO:0005085">
    <property type="term" value="F:guanyl-nucleotide exchange factor activity"/>
    <property type="evidence" value="ECO:0007669"/>
    <property type="project" value="InterPro"/>
</dbReference>
<dbReference type="InterPro" id="IPR000219">
    <property type="entry name" value="DH_dom"/>
</dbReference>
<dbReference type="InterPro" id="IPR035899">
    <property type="entry name" value="DBL_dom_sf"/>
</dbReference>
<dbReference type="OMA" id="MESCLTH"/>
<dbReference type="SUPFAM" id="SSF48065">
    <property type="entry name" value="DBL homology domain (DH-domain)"/>
    <property type="match status" value="1"/>
</dbReference>
<dbReference type="Proteomes" id="UP000694845">
    <property type="component" value="Unplaced"/>
</dbReference>
<dbReference type="RefSeq" id="XP_022103684.1">
    <property type="nucleotide sequence ID" value="XM_022247992.1"/>
</dbReference>
<gene>
    <name evidence="4" type="primary">LOC110986253</name>
</gene>
<sequence>MDLKKGAEYKGEFGEQMSQLQNLVDQMKEGFIQAMEELSRVQDGDRLLQQEVKDHKQETDKKVEELTTCVHQIRADLSSVLKEVQKSNKETGRLAEQFESLRREHGRMRRKLKQNERNIENQRQKEQRPSISQSTKSEGDANKSDTNHKTAPNDNLLRRRKSTPAAYSNLKGARECRSVLPLEAQTPMAPMMQPFIDSLPDPGDLNNNDGNTSFDLLEGDDSRQYTTQRSGGSSNSSGNDTKEREQTSKAFSPGRRVSFSTVDQTHSSSDDPEGQRIQVAEEFLSSERKYVGQLNALLDNIMLPLVTESLIHPSDINVIFPPSLAKMFDRHCCLLCALETRLSDALWQGMHGDIFAKFAGPESSSFLSQYGSYISSFPESLSLLSHHTRKSAKLTNFLKKQLADIEDEQADLLGYLLAPIQRIPAYVLHLKTVLEVTDSDHPDHFHMESCLTHLGSFLATMNPAIEQAVEAARTHILFLSETKGSLAFS</sequence>
<dbReference type="KEGG" id="aplc:110986253"/>
<feature type="compositionally biased region" description="Low complexity" evidence="1">
    <location>
        <begin position="197"/>
        <end position="211"/>
    </location>
</feature>
<feature type="compositionally biased region" description="Basic and acidic residues" evidence="1">
    <location>
        <begin position="113"/>
        <end position="128"/>
    </location>
</feature>
<dbReference type="PROSITE" id="PS50010">
    <property type="entry name" value="DH_2"/>
    <property type="match status" value="1"/>
</dbReference>
<dbReference type="SMART" id="SM00325">
    <property type="entry name" value="RhoGEF"/>
    <property type="match status" value="1"/>
</dbReference>
<feature type="region of interest" description="Disordered" evidence="1">
    <location>
        <begin position="84"/>
        <end position="161"/>
    </location>
</feature>
<evidence type="ECO:0000313" key="4">
    <source>
        <dbReference type="RefSeq" id="XP_022103684.1"/>
    </source>
</evidence>
<dbReference type="PANTHER" id="PTHR46944">
    <property type="entry name" value="RHO GUANINE NUCLEOTIDE EXCHANGE FACTOR 33"/>
    <property type="match status" value="1"/>
</dbReference>
<feature type="non-terminal residue" evidence="4">
    <location>
        <position position="489"/>
    </location>
</feature>
<dbReference type="AlphaFoldDB" id="A0A8B7ZDD5"/>
<keyword evidence="3" id="KW-1185">Reference proteome</keyword>
<name>A0A8B7ZDD5_ACAPL</name>
<feature type="compositionally biased region" description="Polar residues" evidence="1">
    <location>
        <begin position="258"/>
        <end position="267"/>
    </location>
</feature>
<organism evidence="3 4">
    <name type="scientific">Acanthaster planci</name>
    <name type="common">Crown-of-thorns starfish</name>
    <dbReference type="NCBI Taxonomy" id="133434"/>
    <lineage>
        <taxon>Eukaryota</taxon>
        <taxon>Metazoa</taxon>
        <taxon>Echinodermata</taxon>
        <taxon>Eleutherozoa</taxon>
        <taxon>Asterozoa</taxon>
        <taxon>Asteroidea</taxon>
        <taxon>Valvatacea</taxon>
        <taxon>Valvatida</taxon>
        <taxon>Acanthasteridae</taxon>
        <taxon>Acanthaster</taxon>
    </lineage>
</organism>
<reference evidence="4" key="1">
    <citation type="submission" date="2025-08" db="UniProtKB">
        <authorList>
            <consortium name="RefSeq"/>
        </authorList>
    </citation>
    <scope>IDENTIFICATION</scope>
</reference>
<dbReference type="Gene3D" id="1.20.900.10">
    <property type="entry name" value="Dbl homology (DH) domain"/>
    <property type="match status" value="1"/>
</dbReference>
<dbReference type="PANTHER" id="PTHR46944:SF1">
    <property type="entry name" value="RHO GUANINE NUCLEOTIDE EXCHANGE FACTOR 33"/>
    <property type="match status" value="1"/>
</dbReference>
<dbReference type="Pfam" id="PF00621">
    <property type="entry name" value="RhoGEF"/>
    <property type="match status" value="1"/>
</dbReference>
<feature type="compositionally biased region" description="Low complexity" evidence="1">
    <location>
        <begin position="230"/>
        <end position="239"/>
    </location>
</feature>
<feature type="region of interest" description="Disordered" evidence="1">
    <location>
        <begin position="192"/>
        <end position="276"/>
    </location>
</feature>
<dbReference type="InterPro" id="IPR042849">
    <property type="entry name" value="ARHGEF33"/>
</dbReference>
<evidence type="ECO:0000256" key="1">
    <source>
        <dbReference type="SAM" id="MobiDB-lite"/>
    </source>
</evidence>
<dbReference type="GeneID" id="110986253"/>
<feature type="compositionally biased region" description="Basic and acidic residues" evidence="1">
    <location>
        <begin position="84"/>
        <end position="93"/>
    </location>
</feature>
<feature type="compositionally biased region" description="Basic and acidic residues" evidence="1">
    <location>
        <begin position="137"/>
        <end position="148"/>
    </location>
</feature>
<proteinExistence type="predicted"/>
<protein>
    <submittedName>
        <fullName evidence="4">Rho guanine nucleotide exchange factor 33-like</fullName>
    </submittedName>
</protein>
<feature type="domain" description="DH" evidence="2">
    <location>
        <begin position="275"/>
        <end position="464"/>
    </location>
</feature>
<evidence type="ECO:0000259" key="2">
    <source>
        <dbReference type="PROSITE" id="PS50010"/>
    </source>
</evidence>